<dbReference type="Proteomes" id="UP000062912">
    <property type="component" value="Unassembled WGS sequence"/>
</dbReference>
<gene>
    <name evidence="2" type="ORF">WT56_26215</name>
</gene>
<protein>
    <recommendedName>
        <fullName evidence="4">Terminase</fullName>
    </recommendedName>
</protein>
<dbReference type="OrthoDB" id="574431at2"/>
<proteinExistence type="predicted"/>
<dbReference type="RefSeq" id="WP_060245370.1">
    <property type="nucleotide sequence ID" value="NZ_LPJR01000063.1"/>
</dbReference>
<feature type="transmembrane region" description="Helical" evidence="1">
    <location>
        <begin position="21"/>
        <end position="41"/>
    </location>
</feature>
<accession>A0A132EAG6</accession>
<keyword evidence="1" id="KW-1133">Transmembrane helix</keyword>
<keyword evidence="1" id="KW-0812">Transmembrane</keyword>
<sequence length="117" mass="13014">MLVAQLVNQQWLDYTRTHRSHCNLLVHLVAVPAFVAANTALVAALILGMWIAAIFSLAVMAVSLALQGRFHRIEPEQPEPFSGPAEAVIRILLEQWVTFPRFVLSGGWARALREASR</sequence>
<reference evidence="2 3" key="1">
    <citation type="submission" date="2015-11" db="EMBL/GenBank/DDBJ databases">
        <title>Expanding the genomic diversity of Burkholderia species for the development of highly accurate diagnostics.</title>
        <authorList>
            <person name="Sahl J."/>
            <person name="Keim P."/>
            <person name="Wagner D."/>
        </authorList>
    </citation>
    <scope>NUCLEOTIDE SEQUENCE [LARGE SCALE GENOMIC DNA]</scope>
    <source>
        <strain evidence="2 3">MSMB368WGS</strain>
    </source>
</reference>
<name>A0A132EAG6_9BURK</name>
<evidence type="ECO:0000313" key="2">
    <source>
        <dbReference type="EMBL" id="KWF23776.1"/>
    </source>
</evidence>
<comment type="caution">
    <text evidence="2">The sequence shown here is derived from an EMBL/GenBank/DDBJ whole genome shotgun (WGS) entry which is preliminary data.</text>
</comment>
<organism evidence="2 3">
    <name type="scientific">Burkholderia pseudomultivorans</name>
    <dbReference type="NCBI Taxonomy" id="1207504"/>
    <lineage>
        <taxon>Bacteria</taxon>
        <taxon>Pseudomonadati</taxon>
        <taxon>Pseudomonadota</taxon>
        <taxon>Betaproteobacteria</taxon>
        <taxon>Burkholderiales</taxon>
        <taxon>Burkholderiaceae</taxon>
        <taxon>Burkholderia</taxon>
        <taxon>Burkholderia cepacia complex</taxon>
    </lineage>
</organism>
<dbReference type="EMBL" id="LPJR01000063">
    <property type="protein sequence ID" value="KWF23776.1"/>
    <property type="molecule type" value="Genomic_DNA"/>
</dbReference>
<evidence type="ECO:0000256" key="1">
    <source>
        <dbReference type="SAM" id="Phobius"/>
    </source>
</evidence>
<dbReference type="AlphaFoldDB" id="A0A132EAG6"/>
<keyword evidence="1" id="KW-0472">Membrane</keyword>
<evidence type="ECO:0008006" key="4">
    <source>
        <dbReference type="Google" id="ProtNLM"/>
    </source>
</evidence>
<feature type="transmembrane region" description="Helical" evidence="1">
    <location>
        <begin position="47"/>
        <end position="66"/>
    </location>
</feature>
<evidence type="ECO:0000313" key="3">
    <source>
        <dbReference type="Proteomes" id="UP000062912"/>
    </source>
</evidence>